<reference evidence="2" key="1">
    <citation type="journal article" date="2017" name="Front. Plant Sci.">
        <title>Climate Clever Clovers: New Paradigm to Reduce the Environmental Footprint of Ruminants by Breeding Low Methanogenic Forages Utilizing Haplotype Variation.</title>
        <authorList>
            <person name="Kaur P."/>
            <person name="Appels R."/>
            <person name="Bayer P.E."/>
            <person name="Keeble-Gagnere G."/>
            <person name="Wang J."/>
            <person name="Hirakawa H."/>
            <person name="Shirasawa K."/>
            <person name="Vercoe P."/>
            <person name="Stefanova K."/>
            <person name="Durmic Z."/>
            <person name="Nichols P."/>
            <person name="Revell C."/>
            <person name="Isobe S.N."/>
            <person name="Edwards D."/>
            <person name="Erskine W."/>
        </authorList>
    </citation>
    <scope>NUCLEOTIDE SEQUENCE [LARGE SCALE GENOMIC DNA]</scope>
    <source>
        <strain evidence="2">cv. Daliak</strain>
    </source>
</reference>
<dbReference type="EMBL" id="DF973940">
    <property type="protein sequence ID" value="GAU42807.1"/>
    <property type="molecule type" value="Genomic_DNA"/>
</dbReference>
<name>A0A2Z6PFH2_TRISU</name>
<keyword evidence="2" id="KW-1185">Reference proteome</keyword>
<dbReference type="AlphaFoldDB" id="A0A2Z6PFH2"/>
<dbReference type="Proteomes" id="UP000242715">
    <property type="component" value="Unassembled WGS sequence"/>
</dbReference>
<organism evidence="1 2">
    <name type="scientific">Trifolium subterraneum</name>
    <name type="common">Subterranean clover</name>
    <dbReference type="NCBI Taxonomy" id="3900"/>
    <lineage>
        <taxon>Eukaryota</taxon>
        <taxon>Viridiplantae</taxon>
        <taxon>Streptophyta</taxon>
        <taxon>Embryophyta</taxon>
        <taxon>Tracheophyta</taxon>
        <taxon>Spermatophyta</taxon>
        <taxon>Magnoliopsida</taxon>
        <taxon>eudicotyledons</taxon>
        <taxon>Gunneridae</taxon>
        <taxon>Pentapetalae</taxon>
        <taxon>rosids</taxon>
        <taxon>fabids</taxon>
        <taxon>Fabales</taxon>
        <taxon>Fabaceae</taxon>
        <taxon>Papilionoideae</taxon>
        <taxon>50 kb inversion clade</taxon>
        <taxon>NPAAA clade</taxon>
        <taxon>Hologalegina</taxon>
        <taxon>IRL clade</taxon>
        <taxon>Trifolieae</taxon>
        <taxon>Trifolium</taxon>
    </lineage>
</organism>
<sequence length="88" mass="9602">MGSISQIAARLPAAPSTLPSSISSASLNVVIRRGFTFTTWIPGCILCFREFHHFCGFICFCFIISFNKDCFVGSFDSVVAAVVVDLEM</sequence>
<evidence type="ECO:0000313" key="2">
    <source>
        <dbReference type="Proteomes" id="UP000242715"/>
    </source>
</evidence>
<gene>
    <name evidence="1" type="ORF">TSUD_34510</name>
</gene>
<accession>A0A2Z6PFH2</accession>
<evidence type="ECO:0000313" key="1">
    <source>
        <dbReference type="EMBL" id="GAU42807.1"/>
    </source>
</evidence>
<proteinExistence type="predicted"/>
<protein>
    <submittedName>
        <fullName evidence="1">Uncharacterized protein</fullName>
    </submittedName>
</protein>